<dbReference type="PROSITE" id="PS50059">
    <property type="entry name" value="FKBP_PPIASE"/>
    <property type="match status" value="1"/>
</dbReference>
<evidence type="ECO:0000256" key="5">
    <source>
        <dbReference type="PROSITE-ProRule" id="PRU00277"/>
    </source>
</evidence>
<evidence type="ECO:0000256" key="2">
    <source>
        <dbReference type="ARBA" id="ARBA00006577"/>
    </source>
</evidence>
<evidence type="ECO:0000256" key="3">
    <source>
        <dbReference type="ARBA" id="ARBA00023110"/>
    </source>
</evidence>
<organism evidence="9 10">
    <name type="scientific">Microbacterium betulae</name>
    <dbReference type="NCBI Taxonomy" id="2981139"/>
    <lineage>
        <taxon>Bacteria</taxon>
        <taxon>Bacillati</taxon>
        <taxon>Actinomycetota</taxon>
        <taxon>Actinomycetes</taxon>
        <taxon>Micrococcales</taxon>
        <taxon>Microbacteriaceae</taxon>
        <taxon>Microbacterium</taxon>
    </lineage>
</organism>
<dbReference type="AlphaFoldDB" id="A0AA97FEG2"/>
<dbReference type="EMBL" id="CP118157">
    <property type="protein sequence ID" value="WOF22091.1"/>
    <property type="molecule type" value="Genomic_DNA"/>
</dbReference>
<evidence type="ECO:0000256" key="4">
    <source>
        <dbReference type="ARBA" id="ARBA00023235"/>
    </source>
</evidence>
<gene>
    <name evidence="9" type="ORF">N8K70_11960</name>
</gene>
<dbReference type="InterPro" id="IPR046357">
    <property type="entry name" value="PPIase_dom_sf"/>
</dbReference>
<feature type="signal peptide" evidence="7">
    <location>
        <begin position="1"/>
        <end position="20"/>
    </location>
</feature>
<dbReference type="EC" id="5.2.1.8" evidence="6"/>
<accession>A0AA97FEG2</accession>
<dbReference type="PANTHER" id="PTHR43811:SF23">
    <property type="entry name" value="FKBP-TYPE 22 KDA PEPTIDYL-PROLYL CIS-TRANS ISOMERASE"/>
    <property type="match status" value="1"/>
</dbReference>
<comment type="catalytic activity">
    <reaction evidence="1 5 6">
        <text>[protein]-peptidylproline (omega=180) = [protein]-peptidylproline (omega=0)</text>
        <dbReference type="Rhea" id="RHEA:16237"/>
        <dbReference type="Rhea" id="RHEA-COMP:10747"/>
        <dbReference type="Rhea" id="RHEA-COMP:10748"/>
        <dbReference type="ChEBI" id="CHEBI:83833"/>
        <dbReference type="ChEBI" id="CHEBI:83834"/>
        <dbReference type="EC" id="5.2.1.8"/>
    </reaction>
</comment>
<feature type="chain" id="PRO_5041658661" description="Peptidyl-prolyl cis-trans isomerase" evidence="7">
    <location>
        <begin position="21"/>
        <end position="315"/>
    </location>
</feature>
<dbReference type="KEGG" id="mbet:N8K70_11960"/>
<evidence type="ECO:0000313" key="9">
    <source>
        <dbReference type="EMBL" id="WOF22091.1"/>
    </source>
</evidence>
<dbReference type="Proteomes" id="UP001305498">
    <property type="component" value="Chromosome"/>
</dbReference>
<dbReference type="PANTHER" id="PTHR43811">
    <property type="entry name" value="FKBP-TYPE PEPTIDYL-PROLYL CIS-TRANS ISOMERASE FKPA"/>
    <property type="match status" value="1"/>
</dbReference>
<dbReference type="SUPFAM" id="SSF54534">
    <property type="entry name" value="FKBP-like"/>
    <property type="match status" value="1"/>
</dbReference>
<comment type="similarity">
    <text evidence="2 6">Belongs to the FKBP-type PPIase family.</text>
</comment>
<reference evidence="9 10" key="1">
    <citation type="submission" date="2023-02" db="EMBL/GenBank/DDBJ databases">
        <title>Microbacterium betulae sp. nov., isolated from birch wood.</title>
        <authorList>
            <person name="Pasciak M."/>
            <person name="Pawlik K.J."/>
            <person name="Martynowski D."/>
            <person name="Laczmanski L."/>
            <person name="Ciekot J."/>
            <person name="Szponar B."/>
            <person name="Wojcik-Fatla A."/>
            <person name="Mackiewicz B."/>
            <person name="Farian E."/>
            <person name="Cholewa G."/>
            <person name="Cholewa A."/>
            <person name="Dutkiewicz J."/>
        </authorList>
    </citation>
    <scope>NUCLEOTIDE SEQUENCE [LARGE SCALE GENOMIC DNA]</scope>
    <source>
        <strain evidence="9 10">AB</strain>
    </source>
</reference>
<dbReference type="GO" id="GO:0003755">
    <property type="term" value="F:peptidyl-prolyl cis-trans isomerase activity"/>
    <property type="evidence" value="ECO:0007669"/>
    <property type="project" value="UniProtKB-UniRule"/>
</dbReference>
<name>A0AA97FEG2_9MICO</name>
<dbReference type="InterPro" id="IPR001179">
    <property type="entry name" value="PPIase_FKBP_dom"/>
</dbReference>
<proteinExistence type="inferred from homology"/>
<dbReference type="Pfam" id="PF00254">
    <property type="entry name" value="FKBP_C"/>
    <property type="match status" value="1"/>
</dbReference>
<evidence type="ECO:0000259" key="8">
    <source>
        <dbReference type="PROSITE" id="PS50059"/>
    </source>
</evidence>
<sequence>MSTVAVAALALAGCTSSGDAETDTEATAAPADLCDAVSPSGDAVESVTVDGEVGEPSTATFDAPLEVPELQSLQISEGEGDPIESGDYINYAMTAYDAASGEELGQLGYDEGELLPSSVAPESLGPYIGCASIGSRFVLGFPATTDSTTGAELTAQVYVFDVLSENPTAAWGEPQEPVEGLPTVELAEDGAPTVTIPDGATAPETTELETLKLGDGTTVESGDNVLVQYTGVKLSDGTVFDSSWDAGTPAQFSTAGVVEGFQKALEGQTVGSQVLAVIPPAEGYGVEGQEENELYDETLVFVVDILGTQHAVAAE</sequence>
<keyword evidence="7" id="KW-0732">Signal</keyword>
<keyword evidence="4 5" id="KW-0413">Isomerase</keyword>
<evidence type="ECO:0000313" key="10">
    <source>
        <dbReference type="Proteomes" id="UP001305498"/>
    </source>
</evidence>
<dbReference type="RefSeq" id="WP_317138567.1">
    <property type="nucleotide sequence ID" value="NZ_CP118157.1"/>
</dbReference>
<keyword evidence="3 5" id="KW-0697">Rotamase</keyword>
<protein>
    <recommendedName>
        <fullName evidence="6">Peptidyl-prolyl cis-trans isomerase</fullName>
        <ecNumber evidence="6">5.2.1.8</ecNumber>
    </recommendedName>
</protein>
<dbReference type="Gene3D" id="3.10.50.40">
    <property type="match status" value="1"/>
</dbReference>
<evidence type="ECO:0000256" key="6">
    <source>
        <dbReference type="RuleBase" id="RU003915"/>
    </source>
</evidence>
<evidence type="ECO:0000256" key="7">
    <source>
        <dbReference type="SAM" id="SignalP"/>
    </source>
</evidence>
<evidence type="ECO:0000256" key="1">
    <source>
        <dbReference type="ARBA" id="ARBA00000971"/>
    </source>
</evidence>
<feature type="domain" description="PPIase FKBP-type" evidence="8">
    <location>
        <begin position="222"/>
        <end position="309"/>
    </location>
</feature>
<keyword evidence="10" id="KW-1185">Reference proteome</keyword>